<dbReference type="PANTHER" id="PTHR46565:SF20">
    <property type="entry name" value="COLD SHOCK DOMAIN-CONTAINING PROTEIN 4"/>
    <property type="match status" value="1"/>
</dbReference>
<evidence type="ECO:0000259" key="2">
    <source>
        <dbReference type="PROSITE" id="PS51857"/>
    </source>
</evidence>
<keyword evidence="4" id="KW-1185">Reference proteome</keyword>
<reference evidence="3 4" key="1">
    <citation type="submission" date="2024-06" db="EMBL/GenBank/DDBJ databases">
        <title>The Natural Products Discovery Center: Release of the First 8490 Sequenced Strains for Exploring Actinobacteria Biosynthetic Diversity.</title>
        <authorList>
            <person name="Kalkreuter E."/>
            <person name="Kautsar S.A."/>
            <person name="Yang D."/>
            <person name="Bader C.D."/>
            <person name="Teijaro C.N."/>
            <person name="Fluegel L."/>
            <person name="Davis C.M."/>
            <person name="Simpson J.R."/>
            <person name="Lauterbach L."/>
            <person name="Steele A.D."/>
            <person name="Gui C."/>
            <person name="Meng S."/>
            <person name="Li G."/>
            <person name="Viehrig K."/>
            <person name="Ye F."/>
            <person name="Su P."/>
            <person name="Kiefer A.F."/>
            <person name="Nichols A."/>
            <person name="Cepeda A.J."/>
            <person name="Yan W."/>
            <person name="Fan B."/>
            <person name="Jiang Y."/>
            <person name="Adhikari A."/>
            <person name="Zheng C.-J."/>
            <person name="Schuster L."/>
            <person name="Cowan T.M."/>
            <person name="Smanski M.J."/>
            <person name="Chevrette M.G."/>
            <person name="De Carvalho L.P.S."/>
            <person name="Shen B."/>
        </authorList>
    </citation>
    <scope>NUCLEOTIDE SEQUENCE [LARGE SCALE GENOMIC DNA]</scope>
    <source>
        <strain evidence="3 4">NPDC052347</strain>
    </source>
</reference>
<dbReference type="CDD" id="cd04458">
    <property type="entry name" value="CSP_CDS"/>
    <property type="match status" value="1"/>
</dbReference>
<dbReference type="SMART" id="SM00357">
    <property type="entry name" value="CSP"/>
    <property type="match status" value="1"/>
</dbReference>
<accession>A0ABV3K3F6</accession>
<comment type="caution">
    <text evidence="3">The sequence shown here is derived from an EMBL/GenBank/DDBJ whole genome shotgun (WGS) entry which is preliminary data.</text>
</comment>
<dbReference type="PANTHER" id="PTHR46565">
    <property type="entry name" value="COLD SHOCK DOMAIN PROTEIN 2"/>
    <property type="match status" value="1"/>
</dbReference>
<dbReference type="InterPro" id="IPR002059">
    <property type="entry name" value="CSP_DNA-bd"/>
</dbReference>
<dbReference type="InterPro" id="IPR012340">
    <property type="entry name" value="NA-bd_OB-fold"/>
</dbReference>
<dbReference type="PROSITE" id="PS51857">
    <property type="entry name" value="CSD_2"/>
    <property type="match status" value="1"/>
</dbReference>
<sequence>MVTGKIIRFDEFRGYGFVAPDTGGEDVFMHVNDVDADKRLIVPGALVEFLVEEGDRGLKASQVRLLDRAAAPRSVSPQPGGYATGSGGEDGDCDVLSAKEFLDEVTEALLGSAPGMTAEHILQTRQRLLRLATHHGWVESP</sequence>
<evidence type="ECO:0000313" key="4">
    <source>
        <dbReference type="Proteomes" id="UP001552594"/>
    </source>
</evidence>
<dbReference type="Gene3D" id="2.40.50.140">
    <property type="entry name" value="Nucleic acid-binding proteins"/>
    <property type="match status" value="1"/>
</dbReference>
<dbReference type="InterPro" id="IPR011129">
    <property type="entry name" value="CSD"/>
</dbReference>
<feature type="region of interest" description="Disordered" evidence="1">
    <location>
        <begin position="69"/>
        <end position="91"/>
    </location>
</feature>
<organism evidence="3 4">
    <name type="scientific">Streptomyces orinoci</name>
    <name type="common">Streptoverticillium orinoci</name>
    <dbReference type="NCBI Taxonomy" id="67339"/>
    <lineage>
        <taxon>Bacteria</taxon>
        <taxon>Bacillati</taxon>
        <taxon>Actinomycetota</taxon>
        <taxon>Actinomycetes</taxon>
        <taxon>Kitasatosporales</taxon>
        <taxon>Streptomycetaceae</taxon>
        <taxon>Streptomyces</taxon>
    </lineage>
</organism>
<evidence type="ECO:0000313" key="3">
    <source>
        <dbReference type="EMBL" id="MEV5509686.1"/>
    </source>
</evidence>
<proteinExistence type="predicted"/>
<dbReference type="Proteomes" id="UP001552594">
    <property type="component" value="Unassembled WGS sequence"/>
</dbReference>
<dbReference type="EMBL" id="JBFAUK010000023">
    <property type="protein sequence ID" value="MEV5509686.1"/>
    <property type="molecule type" value="Genomic_DNA"/>
</dbReference>
<gene>
    <name evidence="3" type="ORF">AB0L16_25160</name>
</gene>
<dbReference type="RefSeq" id="WP_109280096.1">
    <property type="nucleotide sequence ID" value="NZ_JBFAUK010000023.1"/>
</dbReference>
<dbReference type="SUPFAM" id="SSF50249">
    <property type="entry name" value="Nucleic acid-binding proteins"/>
    <property type="match status" value="1"/>
</dbReference>
<name>A0ABV3K3F6_STRON</name>
<dbReference type="Pfam" id="PF00313">
    <property type="entry name" value="CSD"/>
    <property type="match status" value="1"/>
</dbReference>
<dbReference type="PRINTS" id="PR00050">
    <property type="entry name" value="COLDSHOCK"/>
</dbReference>
<protein>
    <submittedName>
        <fullName evidence="3">Cold shock domain-containing protein</fullName>
    </submittedName>
</protein>
<feature type="domain" description="CSD" evidence="2">
    <location>
        <begin position="1"/>
        <end position="65"/>
    </location>
</feature>
<evidence type="ECO:0000256" key="1">
    <source>
        <dbReference type="SAM" id="MobiDB-lite"/>
    </source>
</evidence>